<evidence type="ECO:0000313" key="11">
    <source>
        <dbReference type="EMBL" id="CAH1798608.1"/>
    </source>
</evidence>
<evidence type="ECO:0000256" key="4">
    <source>
        <dbReference type="ARBA" id="ARBA00023040"/>
    </source>
</evidence>
<evidence type="ECO:0000256" key="8">
    <source>
        <dbReference type="SAM" id="MobiDB-lite"/>
    </source>
</evidence>
<evidence type="ECO:0000256" key="3">
    <source>
        <dbReference type="ARBA" id="ARBA00022989"/>
    </source>
</evidence>
<dbReference type="GO" id="GO:0005886">
    <property type="term" value="C:plasma membrane"/>
    <property type="evidence" value="ECO:0007669"/>
    <property type="project" value="TreeGrafter"/>
</dbReference>
<feature type="transmembrane region" description="Helical" evidence="9">
    <location>
        <begin position="132"/>
        <end position="156"/>
    </location>
</feature>
<dbReference type="OrthoDB" id="10037292at2759"/>
<name>A0A8S4PXE9_OWEFU</name>
<feature type="transmembrane region" description="Helical" evidence="9">
    <location>
        <begin position="291"/>
        <end position="312"/>
    </location>
</feature>
<feature type="domain" description="G-protein coupled receptors family 1 profile" evidence="10">
    <location>
        <begin position="38"/>
        <end position="308"/>
    </location>
</feature>
<dbReference type="PRINTS" id="PR00237">
    <property type="entry name" value="GPCRRHODOPSN"/>
</dbReference>
<evidence type="ECO:0000256" key="9">
    <source>
        <dbReference type="SAM" id="Phobius"/>
    </source>
</evidence>
<dbReference type="Gene3D" id="1.20.1070.10">
    <property type="entry name" value="Rhodopsin 7-helix transmembrane proteins"/>
    <property type="match status" value="1"/>
</dbReference>
<keyword evidence="5 9" id="KW-0472">Membrane</keyword>
<organism evidence="11 12">
    <name type="scientific">Owenia fusiformis</name>
    <name type="common">Polychaete worm</name>
    <dbReference type="NCBI Taxonomy" id="6347"/>
    <lineage>
        <taxon>Eukaryota</taxon>
        <taxon>Metazoa</taxon>
        <taxon>Spiralia</taxon>
        <taxon>Lophotrochozoa</taxon>
        <taxon>Annelida</taxon>
        <taxon>Polychaeta</taxon>
        <taxon>Sedentaria</taxon>
        <taxon>Canalipalpata</taxon>
        <taxon>Sabellida</taxon>
        <taxon>Oweniida</taxon>
        <taxon>Oweniidae</taxon>
        <taxon>Owenia</taxon>
    </lineage>
</organism>
<dbReference type="EMBL" id="CAIIXF020000011">
    <property type="protein sequence ID" value="CAH1798608.1"/>
    <property type="molecule type" value="Genomic_DNA"/>
</dbReference>
<feature type="transmembrane region" description="Helical" evidence="9">
    <location>
        <begin position="25"/>
        <end position="48"/>
    </location>
</feature>
<feature type="transmembrane region" description="Helical" evidence="9">
    <location>
        <begin position="94"/>
        <end position="112"/>
    </location>
</feature>
<evidence type="ECO:0000256" key="2">
    <source>
        <dbReference type="ARBA" id="ARBA00022692"/>
    </source>
</evidence>
<sequence length="392" mass="44560">MLKYTGNKTYRIEDSVSDDERTAEAAVLIIISAIGLIGNFIVLALILLVANLRRASNAFLFHHSIIDLIKSGYCLPFAFSLMTKEPPTYCNLLGGSYIVFITTSSFNLLAMVMNEAYQFSDLNLGIRESRNYCCVIFGIFIIWFTSLILNLGIAFIPGNTSYDIGVANCVFKYGITRNYVLHVLWIILISIGLALTIIYLRVLYVDISRSSYYRFLTLIRATMSIDPNRHDASRRDSSGLERHHIENVEKISMKKLVHLMIVTGLFVGFWYPLFLLTLIDKNFNASVLAYKWLTILAWSNSAVSPIIFIFYIKTDCCHNISMFKPEPEASMTSITRDRRRYDGTQSQSHSRSTTYNEIANRAESDPSLDDHTEYRPLSKSLQSGDLETIQDV</sequence>
<dbReference type="AlphaFoldDB" id="A0A8S4PXE9"/>
<dbReference type="PROSITE" id="PS50262">
    <property type="entry name" value="G_PROTEIN_RECEP_F1_2"/>
    <property type="match status" value="1"/>
</dbReference>
<evidence type="ECO:0000256" key="1">
    <source>
        <dbReference type="ARBA" id="ARBA00004141"/>
    </source>
</evidence>
<keyword evidence="2 9" id="KW-0812">Transmembrane</keyword>
<keyword evidence="3 9" id="KW-1133">Transmembrane helix</keyword>
<keyword evidence="6" id="KW-0675">Receptor</keyword>
<dbReference type="Proteomes" id="UP000749559">
    <property type="component" value="Unassembled WGS sequence"/>
</dbReference>
<dbReference type="SUPFAM" id="SSF81321">
    <property type="entry name" value="Family A G protein-coupled receptor-like"/>
    <property type="match status" value="1"/>
</dbReference>
<feature type="transmembrane region" description="Helical" evidence="9">
    <location>
        <begin position="183"/>
        <end position="204"/>
    </location>
</feature>
<feature type="region of interest" description="Disordered" evidence="8">
    <location>
        <begin position="331"/>
        <end position="392"/>
    </location>
</feature>
<feature type="compositionally biased region" description="Polar residues" evidence="8">
    <location>
        <begin position="379"/>
        <end position="392"/>
    </location>
</feature>
<feature type="compositionally biased region" description="Basic and acidic residues" evidence="8">
    <location>
        <begin position="360"/>
        <end position="376"/>
    </location>
</feature>
<comment type="caution">
    <text evidence="11">The sequence shown here is derived from an EMBL/GenBank/DDBJ whole genome shotgun (WGS) entry which is preliminary data.</text>
</comment>
<reference evidence="11" key="1">
    <citation type="submission" date="2022-03" db="EMBL/GenBank/DDBJ databases">
        <authorList>
            <person name="Martin C."/>
        </authorList>
    </citation>
    <scope>NUCLEOTIDE SEQUENCE</scope>
</reference>
<dbReference type="PANTHER" id="PTHR45695">
    <property type="entry name" value="LEUCOKININ RECEPTOR-RELATED"/>
    <property type="match status" value="1"/>
</dbReference>
<evidence type="ECO:0000256" key="7">
    <source>
        <dbReference type="ARBA" id="ARBA00023224"/>
    </source>
</evidence>
<feature type="compositionally biased region" description="Polar residues" evidence="8">
    <location>
        <begin position="343"/>
        <end position="357"/>
    </location>
</feature>
<dbReference type="CDD" id="cd00637">
    <property type="entry name" value="7tm_classA_rhodopsin-like"/>
    <property type="match status" value="1"/>
</dbReference>
<dbReference type="PANTHER" id="PTHR45695:SF9">
    <property type="entry name" value="LEUCOKININ RECEPTOR"/>
    <property type="match status" value="1"/>
</dbReference>
<accession>A0A8S4PXE9</accession>
<proteinExistence type="predicted"/>
<evidence type="ECO:0000256" key="5">
    <source>
        <dbReference type="ARBA" id="ARBA00023136"/>
    </source>
</evidence>
<evidence type="ECO:0000256" key="6">
    <source>
        <dbReference type="ARBA" id="ARBA00023170"/>
    </source>
</evidence>
<comment type="subcellular location">
    <subcellularLocation>
        <location evidence="1">Membrane</location>
        <topology evidence="1">Multi-pass membrane protein</topology>
    </subcellularLocation>
</comment>
<feature type="transmembrane region" description="Helical" evidence="9">
    <location>
        <begin position="60"/>
        <end position="82"/>
    </location>
</feature>
<protein>
    <recommendedName>
        <fullName evidence="10">G-protein coupled receptors family 1 profile domain-containing protein</fullName>
    </recommendedName>
</protein>
<evidence type="ECO:0000259" key="10">
    <source>
        <dbReference type="PROSITE" id="PS50262"/>
    </source>
</evidence>
<gene>
    <name evidence="11" type="ORF">OFUS_LOCUS22735</name>
</gene>
<keyword evidence="12" id="KW-1185">Reference proteome</keyword>
<keyword evidence="4" id="KW-0297">G-protein coupled receptor</keyword>
<dbReference type="GO" id="GO:0004930">
    <property type="term" value="F:G protein-coupled receptor activity"/>
    <property type="evidence" value="ECO:0007669"/>
    <property type="project" value="UniProtKB-KW"/>
</dbReference>
<dbReference type="InterPro" id="IPR017452">
    <property type="entry name" value="GPCR_Rhodpsn_7TM"/>
</dbReference>
<feature type="transmembrane region" description="Helical" evidence="9">
    <location>
        <begin position="256"/>
        <end position="279"/>
    </location>
</feature>
<dbReference type="Pfam" id="PF00001">
    <property type="entry name" value="7tm_1"/>
    <property type="match status" value="1"/>
</dbReference>
<dbReference type="InterPro" id="IPR000276">
    <property type="entry name" value="GPCR_Rhodpsn"/>
</dbReference>
<evidence type="ECO:0000313" key="12">
    <source>
        <dbReference type="Proteomes" id="UP000749559"/>
    </source>
</evidence>
<keyword evidence="7" id="KW-0807">Transducer</keyword>